<dbReference type="Pfam" id="PF00877">
    <property type="entry name" value="NLPC_P60"/>
    <property type="match status" value="1"/>
</dbReference>
<feature type="compositionally biased region" description="Low complexity" evidence="5">
    <location>
        <begin position="58"/>
        <end position="73"/>
    </location>
</feature>
<feature type="signal peptide" evidence="6">
    <location>
        <begin position="1"/>
        <end position="34"/>
    </location>
</feature>
<evidence type="ECO:0000256" key="6">
    <source>
        <dbReference type="SAM" id="SignalP"/>
    </source>
</evidence>
<evidence type="ECO:0000259" key="7">
    <source>
        <dbReference type="PROSITE" id="PS51935"/>
    </source>
</evidence>
<protein>
    <recommendedName>
        <fullName evidence="7">NlpC/P60 domain-containing protein</fullName>
    </recommendedName>
</protein>
<feature type="compositionally biased region" description="Low complexity" evidence="5">
    <location>
        <begin position="192"/>
        <end position="203"/>
    </location>
</feature>
<accession>A0A8J3LNF0</accession>
<dbReference type="AlphaFoldDB" id="A0A8J3LNF0"/>
<evidence type="ECO:0000256" key="3">
    <source>
        <dbReference type="ARBA" id="ARBA00022801"/>
    </source>
</evidence>
<sequence>MAHRWTLRTGIRPFVASAAVCTALCLFVARPAYADPAPPGVPDAGSRPAVAGSVQLPGTSTAGGSAADARPAATEPGPLGRQIMTESIALETAGQQLRKLDADLTETRRTGDATHAAWTKASKELSELRDRVSHEAGEAYKAATALGPLDTYASDLHELSVLAPGIGQQPGSQATARDLEHAEQTEHAALAAHQAATNAATELSRTRDSTKAEFDKRTATLTDLRTQNAVEYQRELAAIDTQQAALGAGMNIGAAVKGMDANPKAKRALQYAISKRGSTYIFGHEGPNTFDCSGLVLWSYTQPDVGASLPRVANDQYWATRNKPVQVDSLLPGDLLFFATDNSDWHTVHHVGMYVGNGYMVHAPTTGDVVKISPVWWSEFYRATRVFDAVPATSPVPSPPRAPAAATTQPPASSAPPASSQPPASSAPPATTEPPASTPPPSPSTTKTNPAPQTPSESTTSSPSASASPSASPSKSAPTPSGSAKAGNPSPSSS</sequence>
<dbReference type="Gene3D" id="3.90.1720.10">
    <property type="entry name" value="endopeptidase domain like (from Nostoc punctiforme)"/>
    <property type="match status" value="1"/>
</dbReference>
<gene>
    <name evidence="8" type="ORF">Pfl04_22840</name>
</gene>
<dbReference type="Proteomes" id="UP000653674">
    <property type="component" value="Unassembled WGS sequence"/>
</dbReference>
<keyword evidence="3" id="KW-0378">Hydrolase</keyword>
<proteinExistence type="inferred from homology"/>
<name>A0A8J3LNF0_9ACTN</name>
<keyword evidence="4" id="KW-0788">Thiol protease</keyword>
<comment type="caution">
    <text evidence="8">The sequence shown here is derived from an EMBL/GenBank/DDBJ whole genome shotgun (WGS) entry which is preliminary data.</text>
</comment>
<keyword evidence="9" id="KW-1185">Reference proteome</keyword>
<dbReference type="PANTHER" id="PTHR47359:SF3">
    <property type="entry name" value="NLP_P60 DOMAIN-CONTAINING PROTEIN-RELATED"/>
    <property type="match status" value="1"/>
</dbReference>
<dbReference type="GO" id="GO:0008234">
    <property type="term" value="F:cysteine-type peptidase activity"/>
    <property type="evidence" value="ECO:0007669"/>
    <property type="project" value="UniProtKB-KW"/>
</dbReference>
<comment type="similarity">
    <text evidence="1">Belongs to the peptidase C40 family.</text>
</comment>
<dbReference type="PROSITE" id="PS51935">
    <property type="entry name" value="NLPC_P60"/>
    <property type="match status" value="1"/>
</dbReference>
<dbReference type="InterPro" id="IPR000064">
    <property type="entry name" value="NLP_P60_dom"/>
</dbReference>
<dbReference type="SUPFAM" id="SSF54001">
    <property type="entry name" value="Cysteine proteinases"/>
    <property type="match status" value="1"/>
</dbReference>
<feature type="region of interest" description="Disordered" evidence="5">
    <location>
        <begin position="192"/>
        <end position="214"/>
    </location>
</feature>
<feature type="compositionally biased region" description="Basic and acidic residues" evidence="5">
    <location>
        <begin position="204"/>
        <end position="214"/>
    </location>
</feature>
<organism evidence="8 9">
    <name type="scientific">Planosporangium flavigriseum</name>
    <dbReference type="NCBI Taxonomy" id="373681"/>
    <lineage>
        <taxon>Bacteria</taxon>
        <taxon>Bacillati</taxon>
        <taxon>Actinomycetota</taxon>
        <taxon>Actinomycetes</taxon>
        <taxon>Micromonosporales</taxon>
        <taxon>Micromonosporaceae</taxon>
        <taxon>Planosporangium</taxon>
    </lineage>
</organism>
<evidence type="ECO:0000313" key="8">
    <source>
        <dbReference type="EMBL" id="GIG73880.1"/>
    </source>
</evidence>
<feature type="region of interest" description="Disordered" evidence="5">
    <location>
        <begin position="393"/>
        <end position="494"/>
    </location>
</feature>
<feature type="compositionally biased region" description="Low complexity" evidence="5">
    <location>
        <begin position="403"/>
        <end position="435"/>
    </location>
</feature>
<dbReference type="EMBL" id="BONU01000012">
    <property type="protein sequence ID" value="GIG73880.1"/>
    <property type="molecule type" value="Genomic_DNA"/>
</dbReference>
<evidence type="ECO:0000313" key="9">
    <source>
        <dbReference type="Proteomes" id="UP000653674"/>
    </source>
</evidence>
<evidence type="ECO:0000256" key="5">
    <source>
        <dbReference type="SAM" id="MobiDB-lite"/>
    </source>
</evidence>
<evidence type="ECO:0000256" key="2">
    <source>
        <dbReference type="ARBA" id="ARBA00022670"/>
    </source>
</evidence>
<dbReference type="PANTHER" id="PTHR47359">
    <property type="entry name" value="PEPTIDOGLYCAN DL-ENDOPEPTIDASE CWLO"/>
    <property type="match status" value="1"/>
</dbReference>
<feature type="compositionally biased region" description="Low complexity" evidence="5">
    <location>
        <begin position="444"/>
        <end position="486"/>
    </location>
</feature>
<evidence type="ECO:0000256" key="1">
    <source>
        <dbReference type="ARBA" id="ARBA00007074"/>
    </source>
</evidence>
<feature type="region of interest" description="Disordered" evidence="5">
    <location>
        <begin position="39"/>
        <end position="79"/>
    </location>
</feature>
<evidence type="ECO:0000256" key="4">
    <source>
        <dbReference type="ARBA" id="ARBA00022807"/>
    </source>
</evidence>
<feature type="domain" description="NlpC/P60" evidence="7">
    <location>
        <begin position="262"/>
        <end position="388"/>
    </location>
</feature>
<reference evidence="8" key="1">
    <citation type="submission" date="2021-01" db="EMBL/GenBank/DDBJ databases">
        <title>Whole genome shotgun sequence of Planosporangium flavigriseum NBRC 105377.</title>
        <authorList>
            <person name="Komaki H."/>
            <person name="Tamura T."/>
        </authorList>
    </citation>
    <scope>NUCLEOTIDE SEQUENCE</scope>
    <source>
        <strain evidence="8">NBRC 105377</strain>
    </source>
</reference>
<dbReference type="GO" id="GO:0006508">
    <property type="term" value="P:proteolysis"/>
    <property type="evidence" value="ECO:0007669"/>
    <property type="project" value="UniProtKB-KW"/>
</dbReference>
<dbReference type="InterPro" id="IPR038765">
    <property type="entry name" value="Papain-like_cys_pep_sf"/>
</dbReference>
<keyword evidence="2" id="KW-0645">Protease</keyword>
<feature type="chain" id="PRO_5035274117" description="NlpC/P60 domain-containing protein" evidence="6">
    <location>
        <begin position="35"/>
        <end position="494"/>
    </location>
</feature>
<dbReference type="InterPro" id="IPR051794">
    <property type="entry name" value="PG_Endopeptidase_C40"/>
</dbReference>
<keyword evidence="6" id="KW-0732">Signal</keyword>